<dbReference type="Proteomes" id="UP000825228">
    <property type="component" value="Unassembled WGS sequence"/>
</dbReference>
<dbReference type="NCBIfam" id="TIGR03931">
    <property type="entry name" value="T7SS_Rv3446c"/>
    <property type="match status" value="1"/>
</dbReference>
<evidence type="ECO:0000256" key="1">
    <source>
        <dbReference type="SAM" id="MobiDB-lite"/>
    </source>
</evidence>
<feature type="region of interest" description="Disordered" evidence="1">
    <location>
        <begin position="339"/>
        <end position="389"/>
    </location>
</feature>
<proteinExistence type="predicted"/>
<feature type="compositionally biased region" description="Low complexity" evidence="1">
    <location>
        <begin position="339"/>
        <end position="364"/>
    </location>
</feature>
<keyword evidence="2" id="KW-0472">Membrane</keyword>
<dbReference type="InterPro" id="IPR023840">
    <property type="entry name" value="T7SS_Rv3446c"/>
</dbReference>
<dbReference type="EMBL" id="JABUBU010000001">
    <property type="protein sequence ID" value="MBY6365719.1"/>
    <property type="molecule type" value="Genomic_DNA"/>
</dbReference>
<keyword evidence="2" id="KW-0812">Transmembrane</keyword>
<feature type="compositionally biased region" description="Pro residues" evidence="1">
    <location>
        <begin position="365"/>
        <end position="378"/>
    </location>
</feature>
<evidence type="ECO:0000313" key="4">
    <source>
        <dbReference type="Proteomes" id="UP000825228"/>
    </source>
</evidence>
<feature type="region of interest" description="Disordered" evidence="1">
    <location>
        <begin position="280"/>
        <end position="308"/>
    </location>
</feature>
<reference evidence="3 4" key="1">
    <citation type="submission" date="2020-06" db="EMBL/GenBank/DDBJ databases">
        <title>Taxonomy, biology and ecology of Rhodococcus bacteria occurring in California pistachio and other woody hosts as revealed by genome sequence analyses.</title>
        <authorList>
            <person name="Gai Y."/>
            <person name="Riely B."/>
        </authorList>
    </citation>
    <scope>NUCLEOTIDE SEQUENCE [LARGE SCALE GENOMIC DNA]</scope>
    <source>
        <strain evidence="3 4">BP-281</strain>
    </source>
</reference>
<accession>A0ABS7NZZ2</accession>
<keyword evidence="2" id="KW-1133">Transmembrane helix</keyword>
<evidence type="ECO:0000313" key="3">
    <source>
        <dbReference type="EMBL" id="MBY6365719.1"/>
    </source>
</evidence>
<gene>
    <name evidence="3" type="ORF">HQ603_03015</name>
</gene>
<sequence length="516" mass="52368">MIGLVVGVDALWWFDGATLRSLPTGLARYGDVVVAEESADPVDLLGGVDDSVSLAGHEVPTSDAIGVLIERAVRAGDLGGPVADTLALVHPPHWGAVRCAVLTAAARPHARDVTVVDSAAVAARAANRIEACPHDGGCRTAVLDRTPGRLTLSTVSSVAAGPVLADCALLVPSTVAGGVDEIDLEAAVARALRDVTATLPICRVVAHGPSGALTAEVLSGLASVPVLEVDDGSLATAMENPRSGEYPGLSEPAARVVGDEPNGPAPGPYDALDSGVWDSWGDTDGATPRRGAWLADRVASTPPASGRRRRAVGAAAALLTAAAAAVALVVVWPVGTTSGAERSAASARSSVPVAPQPTESSSPSPLLPPSPPPPPLPTTTPGATPFRVGALGLSVPTGWHLEPGPGRAELRPDDGTPMRILVVVRDIDSGLGLDEIEAELRTAAEGSRRVAGLRRTEGNGRQQLEYLESPSDGTTVGWTVFAARGEQISVGCQGGPDSYPVLSPVCAELLAGLSVQ</sequence>
<name>A0ABS7NZZ2_9NOCA</name>
<organism evidence="3 4">
    <name type="scientific">Rhodococcoides corynebacterioides</name>
    <dbReference type="NCBI Taxonomy" id="53972"/>
    <lineage>
        <taxon>Bacteria</taxon>
        <taxon>Bacillati</taxon>
        <taxon>Actinomycetota</taxon>
        <taxon>Actinomycetes</taxon>
        <taxon>Mycobacteriales</taxon>
        <taxon>Nocardiaceae</taxon>
        <taxon>Rhodococcoides</taxon>
    </lineage>
</organism>
<feature type="transmembrane region" description="Helical" evidence="2">
    <location>
        <begin position="311"/>
        <end position="334"/>
    </location>
</feature>
<keyword evidence="4" id="KW-1185">Reference proteome</keyword>
<protein>
    <submittedName>
        <fullName evidence="3">Type VII secretion-associated protein</fullName>
    </submittedName>
</protein>
<comment type="caution">
    <text evidence="3">The sequence shown here is derived from an EMBL/GenBank/DDBJ whole genome shotgun (WGS) entry which is preliminary data.</text>
</comment>
<dbReference type="RefSeq" id="WP_222682841.1">
    <property type="nucleotide sequence ID" value="NZ_JABUBT010000001.1"/>
</dbReference>
<evidence type="ECO:0000256" key="2">
    <source>
        <dbReference type="SAM" id="Phobius"/>
    </source>
</evidence>